<comment type="cofactor">
    <cofactor evidence="1">
        <name>Fe cation</name>
        <dbReference type="ChEBI" id="CHEBI:24875"/>
    </cofactor>
</comment>
<dbReference type="CDD" id="cd08884">
    <property type="entry name" value="RHO_alpha_C_GbcA-like"/>
    <property type="match status" value="1"/>
</dbReference>
<evidence type="ECO:0000256" key="2">
    <source>
        <dbReference type="ARBA" id="ARBA00022714"/>
    </source>
</evidence>
<keyword evidence="6" id="KW-0411">Iron-sulfur</keyword>
<evidence type="ECO:0000313" key="9">
    <source>
        <dbReference type="Proteomes" id="UP000243073"/>
    </source>
</evidence>
<dbReference type="SUPFAM" id="SSF55961">
    <property type="entry name" value="Bet v1-like"/>
    <property type="match status" value="1"/>
</dbReference>
<dbReference type="Gene3D" id="2.102.10.10">
    <property type="entry name" value="Rieske [2Fe-2S] iron-sulphur domain"/>
    <property type="match status" value="1"/>
</dbReference>
<comment type="caution">
    <text evidence="8">The sequence shown here is derived from an EMBL/GenBank/DDBJ whole genome shotgun (WGS) entry which is preliminary data.</text>
</comment>
<dbReference type="Gene3D" id="3.90.380.10">
    <property type="entry name" value="Naphthalene 1,2-dioxygenase Alpha Subunit, Chain A, domain 1"/>
    <property type="match status" value="1"/>
</dbReference>
<dbReference type="AlphaFoldDB" id="A0A1J4QA77"/>
<name>A0A1J4QA77_9GAMM</name>
<keyword evidence="2" id="KW-0001">2Fe-2S</keyword>
<keyword evidence="9" id="KW-1185">Reference proteome</keyword>
<dbReference type="GO" id="GO:0051537">
    <property type="term" value="F:2 iron, 2 sulfur cluster binding"/>
    <property type="evidence" value="ECO:0007669"/>
    <property type="project" value="UniProtKB-KW"/>
</dbReference>
<feature type="domain" description="Rieske" evidence="7">
    <location>
        <begin position="43"/>
        <end position="149"/>
    </location>
</feature>
<dbReference type="SUPFAM" id="SSF50022">
    <property type="entry name" value="ISP domain"/>
    <property type="match status" value="1"/>
</dbReference>
<dbReference type="RefSeq" id="WP_071473803.1">
    <property type="nucleotide sequence ID" value="NZ_MDKE01000055.1"/>
</dbReference>
<dbReference type="STRING" id="1414654.BFR47_05245"/>
<dbReference type="OrthoDB" id="9769355at2"/>
<dbReference type="Proteomes" id="UP000243073">
    <property type="component" value="Unassembled WGS sequence"/>
</dbReference>
<dbReference type="PANTHER" id="PTHR43756:SF5">
    <property type="entry name" value="CHOLINE MONOOXYGENASE, CHLOROPLASTIC"/>
    <property type="match status" value="1"/>
</dbReference>
<organism evidence="8 9">
    <name type="scientific">Oceanisphaera psychrotolerans</name>
    <dbReference type="NCBI Taxonomy" id="1414654"/>
    <lineage>
        <taxon>Bacteria</taxon>
        <taxon>Pseudomonadati</taxon>
        <taxon>Pseudomonadota</taxon>
        <taxon>Gammaproteobacteria</taxon>
        <taxon>Aeromonadales</taxon>
        <taxon>Aeromonadaceae</taxon>
        <taxon>Oceanisphaera</taxon>
    </lineage>
</organism>
<evidence type="ECO:0000256" key="5">
    <source>
        <dbReference type="ARBA" id="ARBA00023004"/>
    </source>
</evidence>
<sequence>MKFSASILESLKSQKPGYSLPQQFYTDPELFELEMELIFAQNWLAIGHVCEVPKVGDYVTVNVGKDSLLIVRNKEGGISAFFNTCRHRGSVLCTKASGSAPKIVCPYHQWTYELDGQLIFAREMGNDFDKADFPLNKVNVEVAGGTIYVCLSDNPPDFNEYAKTIEPYIAPHGMEDLKVAAEISMVEQGNWKLVWENNRECYHCQAGHPSLLRSLPESDDPNDPVTTPEAKAHMENAFSEWEQKDLPYRAVNKNGWRIARMPLLKGTVSMTMDGQPAVKNHRLGTLPDIDVGTLRNLHLPNVWLHYQADHCISFRVLPISPQETQLTCKWMVPKDAVEGVDYDVDNLTKVWRETNDEDRSFVERNQLGINTRGYQPGPYSPTAEFGVKAFIDWYTDMMIKKII</sequence>
<dbReference type="InterPro" id="IPR017941">
    <property type="entry name" value="Rieske_2Fe-2S"/>
</dbReference>
<evidence type="ECO:0000256" key="3">
    <source>
        <dbReference type="ARBA" id="ARBA00022723"/>
    </source>
</evidence>
<dbReference type="PANTHER" id="PTHR43756">
    <property type="entry name" value="CHOLINE MONOOXYGENASE, CHLOROPLASTIC"/>
    <property type="match status" value="1"/>
</dbReference>
<dbReference type="GO" id="GO:0016491">
    <property type="term" value="F:oxidoreductase activity"/>
    <property type="evidence" value="ECO:0007669"/>
    <property type="project" value="UniProtKB-KW"/>
</dbReference>
<protein>
    <recommendedName>
        <fullName evidence="7">Rieske domain-containing protein</fullName>
    </recommendedName>
</protein>
<evidence type="ECO:0000313" key="8">
    <source>
        <dbReference type="EMBL" id="OIN05594.1"/>
    </source>
</evidence>
<dbReference type="GO" id="GO:0005506">
    <property type="term" value="F:iron ion binding"/>
    <property type="evidence" value="ECO:0007669"/>
    <property type="project" value="InterPro"/>
</dbReference>
<dbReference type="CDD" id="cd03469">
    <property type="entry name" value="Rieske_RO_Alpha_N"/>
    <property type="match status" value="1"/>
</dbReference>
<keyword evidence="5" id="KW-0408">Iron</keyword>
<dbReference type="Pfam" id="PF00848">
    <property type="entry name" value="Ring_hydroxyl_A"/>
    <property type="match status" value="1"/>
</dbReference>
<dbReference type="Pfam" id="PF00355">
    <property type="entry name" value="Rieske"/>
    <property type="match status" value="1"/>
</dbReference>
<evidence type="ECO:0000256" key="6">
    <source>
        <dbReference type="ARBA" id="ARBA00023014"/>
    </source>
</evidence>
<dbReference type="InterPro" id="IPR001663">
    <property type="entry name" value="Rng_hydr_dOase-A"/>
</dbReference>
<dbReference type="EMBL" id="MDKE01000055">
    <property type="protein sequence ID" value="OIN05594.1"/>
    <property type="molecule type" value="Genomic_DNA"/>
</dbReference>
<dbReference type="InterPro" id="IPR015879">
    <property type="entry name" value="Ring_hydroxy_dOase_asu_C_dom"/>
</dbReference>
<gene>
    <name evidence="8" type="ORF">BFR47_05245</name>
</gene>
<evidence type="ECO:0000256" key="4">
    <source>
        <dbReference type="ARBA" id="ARBA00023002"/>
    </source>
</evidence>
<dbReference type="InterPro" id="IPR036922">
    <property type="entry name" value="Rieske_2Fe-2S_sf"/>
</dbReference>
<evidence type="ECO:0000256" key="1">
    <source>
        <dbReference type="ARBA" id="ARBA00001962"/>
    </source>
</evidence>
<keyword evidence="3" id="KW-0479">Metal-binding</keyword>
<proteinExistence type="predicted"/>
<dbReference type="PROSITE" id="PS51296">
    <property type="entry name" value="RIESKE"/>
    <property type="match status" value="1"/>
</dbReference>
<accession>A0A1J4QA77</accession>
<dbReference type="PRINTS" id="PR00090">
    <property type="entry name" value="RNGDIOXGNASE"/>
</dbReference>
<keyword evidence="4" id="KW-0560">Oxidoreductase</keyword>
<evidence type="ECO:0000259" key="7">
    <source>
        <dbReference type="PROSITE" id="PS51296"/>
    </source>
</evidence>
<reference evidence="8 9" key="1">
    <citation type="submission" date="2016-07" db="EMBL/GenBank/DDBJ databases">
        <title>Draft Genome Sequence of Oceanisphaera psychrotolerans, isolated from coastal sediment samples.</title>
        <authorList>
            <person name="Zhuo S."/>
            <person name="Ruan Z."/>
        </authorList>
    </citation>
    <scope>NUCLEOTIDE SEQUENCE [LARGE SCALE GENOMIC DNA]</scope>
    <source>
        <strain evidence="8 9">LAM-WHM-ZC</strain>
    </source>
</reference>